<organism evidence="3 4">
    <name type="scientific">Cladophialophora psammophila CBS 110553</name>
    <dbReference type="NCBI Taxonomy" id="1182543"/>
    <lineage>
        <taxon>Eukaryota</taxon>
        <taxon>Fungi</taxon>
        <taxon>Dikarya</taxon>
        <taxon>Ascomycota</taxon>
        <taxon>Pezizomycotina</taxon>
        <taxon>Eurotiomycetes</taxon>
        <taxon>Chaetothyriomycetidae</taxon>
        <taxon>Chaetothyriales</taxon>
        <taxon>Herpotrichiellaceae</taxon>
        <taxon>Cladophialophora</taxon>
    </lineage>
</organism>
<name>W9WPU1_9EURO</name>
<dbReference type="AlphaFoldDB" id="W9WPU1"/>
<comment type="caution">
    <text evidence="3">The sequence shown here is derived from an EMBL/GenBank/DDBJ whole genome shotgun (WGS) entry which is preliminary data.</text>
</comment>
<keyword evidence="2" id="KW-0732">Signal</keyword>
<evidence type="ECO:0000256" key="2">
    <source>
        <dbReference type="SAM" id="SignalP"/>
    </source>
</evidence>
<reference evidence="3 4" key="1">
    <citation type="submission" date="2013-03" db="EMBL/GenBank/DDBJ databases">
        <title>The Genome Sequence of Cladophialophora psammophila CBS 110553.</title>
        <authorList>
            <consortium name="The Broad Institute Genomics Platform"/>
            <person name="Cuomo C."/>
            <person name="de Hoog S."/>
            <person name="Gorbushina A."/>
            <person name="Walker B."/>
            <person name="Young S.K."/>
            <person name="Zeng Q."/>
            <person name="Gargeya S."/>
            <person name="Fitzgerald M."/>
            <person name="Haas B."/>
            <person name="Abouelleil A."/>
            <person name="Allen A.W."/>
            <person name="Alvarado L."/>
            <person name="Arachchi H.M."/>
            <person name="Berlin A.M."/>
            <person name="Chapman S.B."/>
            <person name="Gainer-Dewar J."/>
            <person name="Goldberg J."/>
            <person name="Griggs A."/>
            <person name="Gujja S."/>
            <person name="Hansen M."/>
            <person name="Howarth C."/>
            <person name="Imamovic A."/>
            <person name="Ireland A."/>
            <person name="Larimer J."/>
            <person name="McCowan C."/>
            <person name="Murphy C."/>
            <person name="Pearson M."/>
            <person name="Poon T.W."/>
            <person name="Priest M."/>
            <person name="Roberts A."/>
            <person name="Saif S."/>
            <person name="Shea T."/>
            <person name="Sisk P."/>
            <person name="Sykes S."/>
            <person name="Wortman J."/>
            <person name="Nusbaum C."/>
            <person name="Birren B."/>
        </authorList>
    </citation>
    <scope>NUCLEOTIDE SEQUENCE [LARGE SCALE GENOMIC DNA]</scope>
    <source>
        <strain evidence="3 4">CBS 110553</strain>
    </source>
</reference>
<accession>W9WPU1</accession>
<evidence type="ECO:0000256" key="1">
    <source>
        <dbReference type="SAM" id="MobiDB-lite"/>
    </source>
</evidence>
<feature type="chain" id="PRO_5004932209" description="Transcription factor domain-containing protein" evidence="2">
    <location>
        <begin position="21"/>
        <end position="350"/>
    </location>
</feature>
<dbReference type="OrthoDB" id="3163292at2759"/>
<evidence type="ECO:0008006" key="5">
    <source>
        <dbReference type="Google" id="ProtNLM"/>
    </source>
</evidence>
<gene>
    <name evidence="3" type="ORF">A1O5_06991</name>
</gene>
<feature type="signal peptide" evidence="2">
    <location>
        <begin position="1"/>
        <end position="20"/>
    </location>
</feature>
<evidence type="ECO:0000313" key="4">
    <source>
        <dbReference type="Proteomes" id="UP000019471"/>
    </source>
</evidence>
<dbReference type="HOGENOM" id="CLU_068082_0_0_1"/>
<dbReference type="EMBL" id="AMGX01000010">
    <property type="protein sequence ID" value="EXJ69918.1"/>
    <property type="molecule type" value="Genomic_DNA"/>
</dbReference>
<proteinExistence type="predicted"/>
<dbReference type="STRING" id="1182543.W9WPU1"/>
<sequence>MCKTWLGCFVINTSLSIALGNPPSVKSALDLSTINSILRKQQVPPRLAIDAHIQQCMAKYHDSLVGEVGVSVRETLVQMCEQDLNALTDRFNNYIDNHAAFNFHVAKLHLYTLALVREKQQSKQYDHLELGNHSVRCQQLGMAAAHRVIDIYCNDLEGAGAKRAPDSRLIGPHRALPKQFFVGVLLATFFLLRYFVLNPASDAEQIATSRNKVLMVHAKLRQFTSHQLAEPGRAATVIEVLSRHGDAQRADPSEDIEDRGVASIVWNALISAADIRGRRNLRTEWLEKINPSSPALRTDNRSSRSPDLNVQENPDLGFVDLEYPLPDSVWDQSFLQMLDFTAYDFNDIGA</sequence>
<dbReference type="GeneID" id="19191697"/>
<dbReference type="Proteomes" id="UP000019471">
    <property type="component" value="Unassembled WGS sequence"/>
</dbReference>
<feature type="region of interest" description="Disordered" evidence="1">
    <location>
        <begin position="292"/>
        <end position="311"/>
    </location>
</feature>
<keyword evidence="4" id="KW-1185">Reference proteome</keyword>
<evidence type="ECO:0000313" key="3">
    <source>
        <dbReference type="EMBL" id="EXJ69918.1"/>
    </source>
</evidence>
<protein>
    <recommendedName>
        <fullName evidence="5">Transcription factor domain-containing protein</fullName>
    </recommendedName>
</protein>
<dbReference type="RefSeq" id="XP_007745770.1">
    <property type="nucleotide sequence ID" value="XM_007747580.1"/>
</dbReference>